<evidence type="ECO:0000256" key="1">
    <source>
        <dbReference type="SAM" id="Coils"/>
    </source>
</evidence>
<evidence type="ECO:0000313" key="2">
    <source>
        <dbReference type="Proteomes" id="UP000887581"/>
    </source>
</evidence>
<dbReference type="WBParaSite" id="sdigi.contig88.g4031.t1">
    <property type="protein sequence ID" value="sdigi.contig88.g4031.t1"/>
    <property type="gene ID" value="sdigi.contig88.g4031"/>
</dbReference>
<proteinExistence type="predicted"/>
<keyword evidence="1" id="KW-0175">Coiled coil</keyword>
<reference evidence="3" key="1">
    <citation type="submission" date="2022-11" db="UniProtKB">
        <authorList>
            <consortium name="WormBaseParasite"/>
        </authorList>
    </citation>
    <scope>IDENTIFICATION</scope>
</reference>
<dbReference type="AlphaFoldDB" id="A0A915Q3J6"/>
<sequence length="360" mass="41066">MTIYGLQEDLHNECTERQIKISEILDAFGSISTAISESFWLITSSDDAASAYSRIQEMRTELVSYTSNVQESIEEADRLCSEGAEFLTPDQFHSLKEHRNKLEISYSQLIQHTDIILPRLNILTKLLLEFSNESSLLHSFFNEKTRELTITRAESGDSQVLQKSHQKAKLVLEEVLAAKERLKGISTLSTRIQSEIDNYVVEMRLQYPNTQFPSIDAHELTGTISRLQTDYDILLRNCHELSAYLSHLKSLVMAYTRNVESLNESVTNLEQKISEMENISRRTDAMDGALMSQLVSELEALQHTSFEQTSKIETVTRSAADLSNALVGTDAHERITHENQRQINELARRLAFFTIHCFKV</sequence>
<dbReference type="Proteomes" id="UP000887581">
    <property type="component" value="Unplaced"/>
</dbReference>
<dbReference type="Gene3D" id="1.20.58.60">
    <property type="match status" value="1"/>
</dbReference>
<accession>A0A915Q3J6</accession>
<keyword evidence="2" id="KW-1185">Reference proteome</keyword>
<feature type="coiled-coil region" evidence="1">
    <location>
        <begin position="252"/>
        <end position="279"/>
    </location>
</feature>
<name>A0A915Q3J6_9BILA</name>
<evidence type="ECO:0000313" key="3">
    <source>
        <dbReference type="WBParaSite" id="sdigi.contig88.g4031.t1"/>
    </source>
</evidence>
<protein>
    <submittedName>
        <fullName evidence="3">Uncharacterized protein</fullName>
    </submittedName>
</protein>
<organism evidence="2 3">
    <name type="scientific">Setaria digitata</name>
    <dbReference type="NCBI Taxonomy" id="48799"/>
    <lineage>
        <taxon>Eukaryota</taxon>
        <taxon>Metazoa</taxon>
        <taxon>Ecdysozoa</taxon>
        <taxon>Nematoda</taxon>
        <taxon>Chromadorea</taxon>
        <taxon>Rhabditida</taxon>
        <taxon>Spirurina</taxon>
        <taxon>Spiruromorpha</taxon>
        <taxon>Filarioidea</taxon>
        <taxon>Setariidae</taxon>
        <taxon>Setaria</taxon>
    </lineage>
</organism>